<comment type="caution">
    <text evidence="7">Lacks conserved residue(s) required for the propagation of feature annotation.</text>
</comment>
<gene>
    <name evidence="11" type="ORF">ACFQ4E_12385</name>
</gene>
<keyword evidence="3" id="KW-1003">Cell membrane</keyword>
<dbReference type="InterPro" id="IPR011066">
    <property type="entry name" value="MscS_channel_C_sf"/>
</dbReference>
<evidence type="ECO:0000256" key="5">
    <source>
        <dbReference type="ARBA" id="ARBA00022989"/>
    </source>
</evidence>
<reference evidence="12" key="1">
    <citation type="journal article" date="2019" name="Int. J. Syst. Evol. Microbiol.">
        <title>The Global Catalogue of Microorganisms (GCM) 10K type strain sequencing project: providing services to taxonomists for standard genome sequencing and annotation.</title>
        <authorList>
            <consortium name="The Broad Institute Genomics Platform"/>
            <consortium name="The Broad Institute Genome Sequencing Center for Infectious Disease"/>
            <person name="Wu L."/>
            <person name="Ma J."/>
        </authorList>
    </citation>
    <scope>NUCLEOTIDE SEQUENCE [LARGE SCALE GENOMIC DNA]</scope>
    <source>
        <strain evidence="12">CCUG 62953</strain>
    </source>
</reference>
<feature type="transmembrane region" description="Helical" evidence="7">
    <location>
        <begin position="130"/>
        <end position="151"/>
    </location>
</feature>
<dbReference type="InterPro" id="IPR007055">
    <property type="entry name" value="BON_dom"/>
</dbReference>
<dbReference type="Proteomes" id="UP001597135">
    <property type="component" value="Unassembled WGS sequence"/>
</dbReference>
<comment type="subcellular location">
    <subcellularLocation>
        <location evidence="7">Cell inner membrane</location>
        <topology evidence="7">Multi-pass membrane protein</topology>
    </subcellularLocation>
    <subcellularLocation>
        <location evidence="1">Cell membrane</location>
        <topology evidence="1">Multi-pass membrane protein</topology>
    </subcellularLocation>
</comment>
<dbReference type="Gene3D" id="3.30.1340.30">
    <property type="match status" value="1"/>
</dbReference>
<dbReference type="EMBL" id="JBHTMU010000020">
    <property type="protein sequence ID" value="MFD1343221.1"/>
    <property type="molecule type" value="Genomic_DNA"/>
</dbReference>
<comment type="similarity">
    <text evidence="2 7">Belongs to the MscS (TC 1.A.23) family.</text>
</comment>
<sequence>MTRLVLLLACLLLLPLGPAMAQEPDASGEPARVLSVENPPSDTAIADRLRAIIAALGHDEITVSVDAGVVTLTGAVADPGVSQDVAGIAERLEGVVAVTDALSASDDIAQQINPAFDRFRARADQFVARLPLLLLALVAFAAILALGFWGARLTVWDRLAPNAFIAGIYRQAFRVASGIVGIVVALDLLGAAALLGTILGAAGIVGLAIGFAVRDTVENFVASIMLSLRQPFRPNDLVEIEGDIGRVIRLTSRATILLSLDGNHIRIPNASVFKGRIVNYTQNPARRFVFDIGIDPDADLEATRVLAQAALKAQPFVLDDPEELVWIENITESGAILRVTGWIDQNATGFATARGDAIRLVKAAIEDAGVAIPDTTYRIRLEGAGPLPEVAAKAPSPSTPKPSPKVEQSSGSAHQSEEKALIPLVAAERQDADDLLARDAPRE</sequence>
<keyword evidence="12" id="KW-1185">Reference proteome</keyword>
<dbReference type="SUPFAM" id="SSF50182">
    <property type="entry name" value="Sm-like ribonucleoproteins"/>
    <property type="match status" value="1"/>
</dbReference>
<dbReference type="Gene3D" id="1.10.287.1260">
    <property type="match status" value="1"/>
</dbReference>
<organism evidence="11 12">
    <name type="scientific">Litorisediminicola beolgyonensis</name>
    <dbReference type="NCBI Taxonomy" id="1173614"/>
    <lineage>
        <taxon>Bacteria</taxon>
        <taxon>Pseudomonadati</taxon>
        <taxon>Pseudomonadota</taxon>
        <taxon>Alphaproteobacteria</taxon>
        <taxon>Rhodobacterales</taxon>
        <taxon>Paracoccaceae</taxon>
        <taxon>Litorisediminicola</taxon>
    </lineage>
</organism>
<comment type="subunit">
    <text evidence="7">Homoheptamer.</text>
</comment>
<evidence type="ECO:0000256" key="6">
    <source>
        <dbReference type="ARBA" id="ARBA00023136"/>
    </source>
</evidence>
<keyword evidence="7" id="KW-0813">Transport</keyword>
<evidence type="ECO:0000313" key="11">
    <source>
        <dbReference type="EMBL" id="MFD1343221.1"/>
    </source>
</evidence>
<dbReference type="Pfam" id="PF04972">
    <property type="entry name" value="BON"/>
    <property type="match status" value="1"/>
</dbReference>
<dbReference type="InterPro" id="IPR010920">
    <property type="entry name" value="LSM_dom_sf"/>
</dbReference>
<dbReference type="SUPFAM" id="SSF82689">
    <property type="entry name" value="Mechanosensitive channel protein MscS (YggB), C-terminal domain"/>
    <property type="match status" value="1"/>
</dbReference>
<keyword evidence="7" id="KW-0997">Cell inner membrane</keyword>
<feature type="region of interest" description="Disordered" evidence="8">
    <location>
        <begin position="388"/>
        <end position="427"/>
    </location>
</feature>
<dbReference type="Gene3D" id="2.30.30.60">
    <property type="match status" value="1"/>
</dbReference>
<comment type="function">
    <text evidence="7">Mechanosensitive channel that participates in the regulation of osmotic pressure changes within the cell, opening in response to stretch forces in the membrane lipid bilayer, without the need for other proteins. Contributes to normal resistance to hypoosmotic shock. Forms an ion channel of 1.0 nanosiemens conductance with a slight preference for anions.</text>
</comment>
<dbReference type="PANTHER" id="PTHR30221">
    <property type="entry name" value="SMALL-CONDUCTANCE MECHANOSENSITIVE CHANNEL"/>
    <property type="match status" value="1"/>
</dbReference>
<accession>A0ABW3ZJ79</accession>
<dbReference type="Pfam" id="PF00924">
    <property type="entry name" value="MS_channel_2nd"/>
    <property type="match status" value="1"/>
</dbReference>
<proteinExistence type="inferred from homology"/>
<dbReference type="PANTHER" id="PTHR30221:SF1">
    <property type="entry name" value="SMALL-CONDUCTANCE MECHANOSENSITIVE CHANNEL"/>
    <property type="match status" value="1"/>
</dbReference>
<keyword evidence="9" id="KW-0732">Signal</keyword>
<evidence type="ECO:0000256" key="7">
    <source>
        <dbReference type="RuleBase" id="RU369025"/>
    </source>
</evidence>
<keyword evidence="6 7" id="KW-0472">Membrane</keyword>
<evidence type="ECO:0000313" key="12">
    <source>
        <dbReference type="Proteomes" id="UP001597135"/>
    </source>
</evidence>
<evidence type="ECO:0000256" key="2">
    <source>
        <dbReference type="ARBA" id="ARBA00008017"/>
    </source>
</evidence>
<dbReference type="InterPro" id="IPR023408">
    <property type="entry name" value="MscS_beta-dom_sf"/>
</dbReference>
<dbReference type="Pfam" id="PF21082">
    <property type="entry name" value="MS_channel_3rd"/>
    <property type="match status" value="1"/>
</dbReference>
<feature type="domain" description="BON" evidence="10">
    <location>
        <begin position="37"/>
        <end position="106"/>
    </location>
</feature>
<keyword evidence="7" id="KW-0407">Ion channel</keyword>
<dbReference type="PROSITE" id="PS50914">
    <property type="entry name" value="BON"/>
    <property type="match status" value="1"/>
</dbReference>
<dbReference type="InterPro" id="IPR049278">
    <property type="entry name" value="MS_channel_C"/>
</dbReference>
<evidence type="ECO:0000256" key="4">
    <source>
        <dbReference type="ARBA" id="ARBA00022692"/>
    </source>
</evidence>
<dbReference type="InterPro" id="IPR045275">
    <property type="entry name" value="MscS_archaea/bacteria_type"/>
</dbReference>
<protein>
    <recommendedName>
        <fullName evidence="7">Small-conductance mechanosensitive channel</fullName>
    </recommendedName>
</protein>
<dbReference type="InterPro" id="IPR006685">
    <property type="entry name" value="MscS_channel_2nd"/>
</dbReference>
<evidence type="ECO:0000256" key="3">
    <source>
        <dbReference type="ARBA" id="ARBA00022475"/>
    </source>
</evidence>
<comment type="caution">
    <text evidence="11">The sequence shown here is derived from an EMBL/GenBank/DDBJ whole genome shotgun (WGS) entry which is preliminary data.</text>
</comment>
<dbReference type="Gene3D" id="3.30.70.100">
    <property type="match status" value="1"/>
</dbReference>
<dbReference type="RefSeq" id="WP_386803982.1">
    <property type="nucleotide sequence ID" value="NZ_JBHTMU010000020.1"/>
</dbReference>
<keyword evidence="5 7" id="KW-1133">Transmembrane helix</keyword>
<feature type="signal peptide" evidence="9">
    <location>
        <begin position="1"/>
        <end position="21"/>
    </location>
</feature>
<keyword evidence="7" id="KW-0406">Ion transport</keyword>
<evidence type="ECO:0000259" key="10">
    <source>
        <dbReference type="PROSITE" id="PS50914"/>
    </source>
</evidence>
<feature type="transmembrane region" description="Helical" evidence="7">
    <location>
        <begin position="192"/>
        <end position="213"/>
    </location>
</feature>
<feature type="transmembrane region" description="Helical" evidence="7">
    <location>
        <begin position="163"/>
        <end position="186"/>
    </location>
</feature>
<name>A0ABW3ZJ79_9RHOB</name>
<evidence type="ECO:0000256" key="1">
    <source>
        <dbReference type="ARBA" id="ARBA00004651"/>
    </source>
</evidence>
<keyword evidence="4 7" id="KW-0812">Transmembrane</keyword>
<feature type="chain" id="PRO_5045143424" description="Small-conductance mechanosensitive channel" evidence="9">
    <location>
        <begin position="22"/>
        <end position="443"/>
    </location>
</feature>
<evidence type="ECO:0000256" key="8">
    <source>
        <dbReference type="SAM" id="MobiDB-lite"/>
    </source>
</evidence>
<evidence type="ECO:0000256" key="9">
    <source>
        <dbReference type="SAM" id="SignalP"/>
    </source>
</evidence>